<dbReference type="PANTHER" id="PTHR38795">
    <property type="entry name" value="DUF6604 DOMAIN-CONTAINING PROTEIN"/>
    <property type="match status" value="1"/>
</dbReference>
<gene>
    <name evidence="3" type="ORF">TI39_contig279g00064</name>
</gene>
<dbReference type="Proteomes" id="UP000033647">
    <property type="component" value="Unassembled WGS sequence"/>
</dbReference>
<name>A0A0F4GZT2_9PEZI</name>
<feature type="region of interest" description="Disordered" evidence="1">
    <location>
        <begin position="123"/>
        <end position="145"/>
    </location>
</feature>
<dbReference type="InterPro" id="IPR046539">
    <property type="entry name" value="DUF6604"/>
</dbReference>
<feature type="compositionally biased region" description="Low complexity" evidence="1">
    <location>
        <begin position="129"/>
        <end position="145"/>
    </location>
</feature>
<protein>
    <recommendedName>
        <fullName evidence="2">DUF6604 domain-containing protein</fullName>
    </recommendedName>
</protein>
<reference evidence="3 4" key="1">
    <citation type="submission" date="2015-03" db="EMBL/GenBank/DDBJ databases">
        <title>RNA-seq based gene annotation and comparative genomics of four Zymoseptoria species reveal species-specific pathogenicity related genes and transposable element activity.</title>
        <authorList>
            <person name="Grandaubert J."/>
            <person name="Bhattacharyya A."/>
            <person name="Stukenbrock E.H."/>
        </authorList>
    </citation>
    <scope>NUCLEOTIDE SEQUENCE [LARGE SCALE GENOMIC DNA]</scope>
    <source>
        <strain evidence="3 4">Zb18110</strain>
    </source>
</reference>
<evidence type="ECO:0000256" key="1">
    <source>
        <dbReference type="SAM" id="MobiDB-lite"/>
    </source>
</evidence>
<dbReference type="AlphaFoldDB" id="A0A0F4GZT2"/>
<evidence type="ECO:0000313" key="3">
    <source>
        <dbReference type="EMBL" id="KJY01731.1"/>
    </source>
</evidence>
<dbReference type="PANTHER" id="PTHR38795:SF1">
    <property type="entry name" value="DUF6604 DOMAIN-CONTAINING PROTEIN"/>
    <property type="match status" value="1"/>
</dbReference>
<feature type="domain" description="DUF6604" evidence="2">
    <location>
        <begin position="35"/>
        <end position="213"/>
    </location>
</feature>
<dbReference type="OrthoDB" id="3646957at2759"/>
<dbReference type="STRING" id="1047168.A0A0F4GZT2"/>
<keyword evidence="4" id="KW-1185">Reference proteome</keyword>
<sequence length="305" mass="34426">MSYGHRVQSRHHGWGAWIQGQPQEDERGIRDDQTHLGEFTYLAKVIAESTKPKIGLPFHIGSLLRNNEQKEQAAKEKGDAAHHHFITVLETVLSTLHAAQEPETQEADAPRSMENMFALLAVEEPSESPPSTSGKKAATKPSKSASTMQFQLEQTEEDAIFAIATFFKDVNAVRKNIQGVWKDYREDKVDVMSAAVTTDTAFTLLRHSCDSIQESVPGKPNFTEMVMTLQSYVGDTSDSGADFIEWTCILTAQKLEQFQEVHLLSDYMDSHQRARTLLDTLRRELDGEMLRYFGPNYIEDYSQLP</sequence>
<comment type="caution">
    <text evidence="3">The sequence shown here is derived from an EMBL/GenBank/DDBJ whole genome shotgun (WGS) entry which is preliminary data.</text>
</comment>
<dbReference type="EMBL" id="LAFY01000271">
    <property type="protein sequence ID" value="KJY01731.1"/>
    <property type="molecule type" value="Genomic_DNA"/>
</dbReference>
<accession>A0A0F4GZT2</accession>
<evidence type="ECO:0000313" key="4">
    <source>
        <dbReference type="Proteomes" id="UP000033647"/>
    </source>
</evidence>
<dbReference type="Pfam" id="PF20253">
    <property type="entry name" value="DUF6604"/>
    <property type="match status" value="1"/>
</dbReference>
<organism evidence="3 4">
    <name type="scientific">Zymoseptoria brevis</name>
    <dbReference type="NCBI Taxonomy" id="1047168"/>
    <lineage>
        <taxon>Eukaryota</taxon>
        <taxon>Fungi</taxon>
        <taxon>Dikarya</taxon>
        <taxon>Ascomycota</taxon>
        <taxon>Pezizomycotina</taxon>
        <taxon>Dothideomycetes</taxon>
        <taxon>Dothideomycetidae</taxon>
        <taxon>Mycosphaerellales</taxon>
        <taxon>Mycosphaerellaceae</taxon>
        <taxon>Zymoseptoria</taxon>
    </lineage>
</organism>
<evidence type="ECO:0000259" key="2">
    <source>
        <dbReference type="Pfam" id="PF20253"/>
    </source>
</evidence>
<proteinExistence type="predicted"/>